<name>A0A2N3N4C0_9PEZI</name>
<feature type="transmembrane region" description="Helical" evidence="7">
    <location>
        <begin position="410"/>
        <end position="431"/>
    </location>
</feature>
<dbReference type="Gene3D" id="1.20.1720.10">
    <property type="entry name" value="Multidrug resistance protein D"/>
    <property type="match status" value="1"/>
</dbReference>
<protein>
    <recommendedName>
        <fullName evidence="8">Major facilitator superfamily (MFS) profile domain-containing protein</fullName>
    </recommendedName>
</protein>
<feature type="transmembrane region" description="Helical" evidence="7">
    <location>
        <begin position="219"/>
        <end position="239"/>
    </location>
</feature>
<proteinExistence type="predicted"/>
<feature type="transmembrane region" description="Helical" evidence="7">
    <location>
        <begin position="304"/>
        <end position="323"/>
    </location>
</feature>
<dbReference type="Gene3D" id="1.20.1250.20">
    <property type="entry name" value="MFS general substrate transporter like domains"/>
    <property type="match status" value="1"/>
</dbReference>
<feature type="transmembrane region" description="Helical" evidence="7">
    <location>
        <begin position="329"/>
        <end position="356"/>
    </location>
</feature>
<dbReference type="AlphaFoldDB" id="A0A2N3N4C0"/>
<evidence type="ECO:0000256" key="1">
    <source>
        <dbReference type="ARBA" id="ARBA00004141"/>
    </source>
</evidence>
<evidence type="ECO:0000256" key="4">
    <source>
        <dbReference type="ARBA" id="ARBA00022989"/>
    </source>
</evidence>
<feature type="compositionally biased region" description="Basic and acidic residues" evidence="6">
    <location>
        <begin position="611"/>
        <end position="632"/>
    </location>
</feature>
<keyword evidence="4 7" id="KW-1133">Transmembrane helix</keyword>
<dbReference type="FunFam" id="1.20.1720.10:FF:000012">
    <property type="entry name" value="MFS toxin efflux pump (AflT)"/>
    <property type="match status" value="1"/>
</dbReference>
<feature type="domain" description="Major facilitator superfamily (MFS) profile" evidence="8">
    <location>
        <begin position="74"/>
        <end position="597"/>
    </location>
</feature>
<dbReference type="VEuPathDB" id="FungiDB:jhhlp_005854"/>
<dbReference type="GO" id="GO:0022857">
    <property type="term" value="F:transmembrane transporter activity"/>
    <property type="evidence" value="ECO:0007669"/>
    <property type="project" value="InterPro"/>
</dbReference>
<evidence type="ECO:0000256" key="2">
    <source>
        <dbReference type="ARBA" id="ARBA00022448"/>
    </source>
</evidence>
<evidence type="ECO:0000256" key="5">
    <source>
        <dbReference type="ARBA" id="ARBA00023136"/>
    </source>
</evidence>
<keyword evidence="5 7" id="KW-0472">Membrane</keyword>
<keyword evidence="3 7" id="KW-0812">Transmembrane</keyword>
<evidence type="ECO:0000256" key="7">
    <source>
        <dbReference type="SAM" id="Phobius"/>
    </source>
</evidence>
<dbReference type="GO" id="GO:0005886">
    <property type="term" value="C:plasma membrane"/>
    <property type="evidence" value="ECO:0007669"/>
    <property type="project" value="TreeGrafter"/>
</dbReference>
<evidence type="ECO:0000259" key="8">
    <source>
        <dbReference type="PROSITE" id="PS50850"/>
    </source>
</evidence>
<sequence>MGLSKLFKGSVRTPSRDAKHSPSPADASSRPTEGAEVSTKDADDAKALDTTSDPEATEQEGSSHYPKGVALVLIMFSLMTSMFLVALDRLIIATAIPKITDDFHSVTDVGWYGSVYMLTNGALQLTYGKLYTFWNIKTVFIATIVLFELGSAICGAATGSGIFIAGRAIAGVGSAGLFSGSKNLESMKRRSLGFVIKIVILINSMPLRKRPVVQSLFGAVFGIASVTGPILGGALTTHVTWRWCFYINLPFGAVAIAVILFCLKVPKTQDQAEPQESTDTSVEAGTKDNAGNASLWGKIRQLDFVGMAAFIPSIVCLLLALQWGGVEYAWNAGVIIALFVVAAVLFIAFCVIQVLLPDTATVPPRVVTACRTMPAATMISFCCGAHMMVLVYFLPIWFQAILGDTAVQSGIKTLPLVLALLVAGGLSGGLISKFGPYLPCLLIGLLFSVAGCACMMTFTPDSGSKEWIGYQVLYGLGLGFSFQVPNLAAQTVLPHRDVAIGTALMIFGQQIGGSVFITVGQSIFTSELLKRLSGIDGVNVDLLKNSGATTLIDVVSEELKGQVIDGYNGALVRVFRVALIMACIGVLFGLAMEWRSVKERQDGAKSPTSGKKAEDKVDNEQTEKVVLTKDEA</sequence>
<feature type="transmembrane region" description="Helical" evidence="7">
    <location>
        <begin position="470"/>
        <end position="488"/>
    </location>
</feature>
<keyword evidence="2" id="KW-0813">Transport</keyword>
<feature type="region of interest" description="Disordered" evidence="6">
    <location>
        <begin position="599"/>
        <end position="632"/>
    </location>
</feature>
<dbReference type="InterPro" id="IPR020846">
    <property type="entry name" value="MFS_dom"/>
</dbReference>
<accession>A0A2N3N4C0</accession>
<dbReference type="InterPro" id="IPR036259">
    <property type="entry name" value="MFS_trans_sf"/>
</dbReference>
<organism evidence="9 10">
    <name type="scientific">Lomentospora prolificans</name>
    <dbReference type="NCBI Taxonomy" id="41688"/>
    <lineage>
        <taxon>Eukaryota</taxon>
        <taxon>Fungi</taxon>
        <taxon>Dikarya</taxon>
        <taxon>Ascomycota</taxon>
        <taxon>Pezizomycotina</taxon>
        <taxon>Sordariomycetes</taxon>
        <taxon>Hypocreomycetidae</taxon>
        <taxon>Microascales</taxon>
        <taxon>Microascaceae</taxon>
        <taxon>Lomentospora</taxon>
    </lineage>
</organism>
<comment type="subcellular location">
    <subcellularLocation>
        <location evidence="1">Membrane</location>
        <topology evidence="1">Multi-pass membrane protein</topology>
    </subcellularLocation>
</comment>
<dbReference type="InterPro" id="IPR011701">
    <property type="entry name" value="MFS"/>
</dbReference>
<dbReference type="PANTHER" id="PTHR23501">
    <property type="entry name" value="MAJOR FACILITATOR SUPERFAMILY"/>
    <property type="match status" value="1"/>
</dbReference>
<dbReference type="EMBL" id="NLAX01000701">
    <property type="protein sequence ID" value="PKS07252.1"/>
    <property type="molecule type" value="Genomic_DNA"/>
</dbReference>
<comment type="caution">
    <text evidence="9">The sequence shown here is derived from an EMBL/GenBank/DDBJ whole genome shotgun (WGS) entry which is preliminary data.</text>
</comment>
<feature type="transmembrane region" description="Helical" evidence="7">
    <location>
        <begin position="139"/>
        <end position="170"/>
    </location>
</feature>
<feature type="transmembrane region" description="Helical" evidence="7">
    <location>
        <begin position="570"/>
        <end position="591"/>
    </location>
</feature>
<feature type="transmembrane region" description="Helical" evidence="7">
    <location>
        <begin position="69"/>
        <end position="97"/>
    </location>
</feature>
<evidence type="ECO:0000313" key="10">
    <source>
        <dbReference type="Proteomes" id="UP000233524"/>
    </source>
</evidence>
<dbReference type="FunFam" id="1.20.1250.20:FF:000196">
    <property type="entry name" value="MFS toxin efflux pump (AflT)"/>
    <property type="match status" value="1"/>
</dbReference>
<dbReference type="SUPFAM" id="SSF103473">
    <property type="entry name" value="MFS general substrate transporter"/>
    <property type="match status" value="1"/>
</dbReference>
<feature type="transmembrane region" description="Helical" evidence="7">
    <location>
        <begin position="377"/>
        <end position="398"/>
    </location>
</feature>
<evidence type="ECO:0000256" key="3">
    <source>
        <dbReference type="ARBA" id="ARBA00022692"/>
    </source>
</evidence>
<dbReference type="CDD" id="cd17502">
    <property type="entry name" value="MFS_Azr1_MDR_like"/>
    <property type="match status" value="1"/>
</dbReference>
<feature type="compositionally biased region" description="Basic and acidic residues" evidence="6">
    <location>
        <begin position="38"/>
        <end position="47"/>
    </location>
</feature>
<dbReference type="Proteomes" id="UP000233524">
    <property type="component" value="Unassembled WGS sequence"/>
</dbReference>
<feature type="transmembrane region" description="Helical" evidence="7">
    <location>
        <begin position="438"/>
        <end position="458"/>
    </location>
</feature>
<feature type="transmembrane region" description="Helical" evidence="7">
    <location>
        <begin position="500"/>
        <end position="524"/>
    </location>
</feature>
<dbReference type="Pfam" id="PF07690">
    <property type="entry name" value="MFS_1"/>
    <property type="match status" value="2"/>
</dbReference>
<feature type="region of interest" description="Disordered" evidence="6">
    <location>
        <begin position="1"/>
        <end position="62"/>
    </location>
</feature>
<dbReference type="PROSITE" id="PS50850">
    <property type="entry name" value="MFS"/>
    <property type="match status" value="1"/>
</dbReference>
<dbReference type="InParanoid" id="A0A2N3N4C0"/>
<feature type="transmembrane region" description="Helical" evidence="7">
    <location>
        <begin position="245"/>
        <end position="263"/>
    </location>
</feature>
<reference evidence="9 10" key="1">
    <citation type="journal article" date="2017" name="G3 (Bethesda)">
        <title>First Draft Genome Sequence of the Pathogenic Fungus Lomentospora prolificans (Formerly Scedosporium prolificans).</title>
        <authorList>
            <person name="Luo R."/>
            <person name="Zimin A."/>
            <person name="Workman R."/>
            <person name="Fan Y."/>
            <person name="Pertea G."/>
            <person name="Grossman N."/>
            <person name="Wear M.P."/>
            <person name="Jia B."/>
            <person name="Miller H."/>
            <person name="Casadevall A."/>
            <person name="Timp W."/>
            <person name="Zhang S.X."/>
            <person name="Salzberg S.L."/>
        </authorList>
    </citation>
    <scope>NUCLEOTIDE SEQUENCE [LARGE SCALE GENOMIC DNA]</scope>
    <source>
        <strain evidence="9 10">JHH-5317</strain>
    </source>
</reference>
<gene>
    <name evidence="9" type="ORF">jhhlp_005854</name>
</gene>
<evidence type="ECO:0000256" key="6">
    <source>
        <dbReference type="SAM" id="MobiDB-lite"/>
    </source>
</evidence>
<dbReference type="OrthoDB" id="10021397at2759"/>
<dbReference type="PANTHER" id="PTHR23501:SF198">
    <property type="entry name" value="AZOLE RESISTANCE PROTEIN 1-RELATED"/>
    <property type="match status" value="1"/>
</dbReference>
<dbReference type="FunCoup" id="A0A2N3N4C0">
    <property type="interactions" value="53"/>
</dbReference>
<keyword evidence="10" id="KW-1185">Reference proteome</keyword>
<evidence type="ECO:0000313" key="9">
    <source>
        <dbReference type="EMBL" id="PKS07252.1"/>
    </source>
</evidence>